<proteinExistence type="inferred from homology"/>
<protein>
    <recommendedName>
        <fullName evidence="10">Histidine--tRNA ligase</fullName>
        <ecNumber evidence="10">6.1.1.21</ecNumber>
    </recommendedName>
    <alternativeName>
        <fullName evidence="10">Histidyl-tRNA synthetase</fullName>
        <shortName evidence="10">HisRS</shortName>
    </alternativeName>
</protein>
<evidence type="ECO:0000259" key="11">
    <source>
        <dbReference type="PROSITE" id="PS50862"/>
    </source>
</evidence>
<dbReference type="Pfam" id="PF03129">
    <property type="entry name" value="HGTP_anticodon"/>
    <property type="match status" value="1"/>
</dbReference>
<evidence type="ECO:0000256" key="10">
    <source>
        <dbReference type="HAMAP-Rule" id="MF_00127"/>
    </source>
</evidence>
<dbReference type="PANTHER" id="PTHR43707">
    <property type="entry name" value="HISTIDYL-TRNA SYNTHETASE"/>
    <property type="match status" value="1"/>
</dbReference>
<dbReference type="GO" id="GO:0016874">
    <property type="term" value="F:ligase activity"/>
    <property type="evidence" value="ECO:0007669"/>
    <property type="project" value="UniProtKB-KW"/>
</dbReference>
<dbReference type="Gene3D" id="3.40.50.800">
    <property type="entry name" value="Anticodon-binding domain"/>
    <property type="match status" value="1"/>
</dbReference>
<evidence type="ECO:0000256" key="9">
    <source>
        <dbReference type="ARBA" id="ARBA00047639"/>
    </source>
</evidence>
<comment type="subunit">
    <text evidence="2 10">Homodimer.</text>
</comment>
<keyword evidence="4 10" id="KW-0436">Ligase</keyword>
<gene>
    <name evidence="10" type="primary">hisS</name>
    <name evidence="12" type="ORF">CKO31_09700</name>
</gene>
<dbReference type="Proteomes" id="UP000748752">
    <property type="component" value="Unassembled WGS sequence"/>
</dbReference>
<dbReference type="InterPro" id="IPR006195">
    <property type="entry name" value="aa-tRNA-synth_II"/>
</dbReference>
<dbReference type="InterPro" id="IPR004154">
    <property type="entry name" value="Anticodon-bd"/>
</dbReference>
<dbReference type="CDD" id="cd00773">
    <property type="entry name" value="HisRS-like_core"/>
    <property type="match status" value="1"/>
</dbReference>
<reference evidence="12 13" key="1">
    <citation type="journal article" date="2020" name="Microorganisms">
        <title>Osmotic Adaptation and Compatible Solute Biosynthesis of Phototrophic Bacteria as Revealed from Genome Analyses.</title>
        <authorList>
            <person name="Imhoff J.F."/>
            <person name="Rahn T."/>
            <person name="Kunzel S."/>
            <person name="Keller A."/>
            <person name="Neulinger S.C."/>
        </authorList>
    </citation>
    <scope>NUCLEOTIDE SEQUENCE [LARGE SCALE GENOMIC DNA]</scope>
    <source>
        <strain evidence="12 13">DSM 6210</strain>
    </source>
</reference>
<evidence type="ECO:0000313" key="12">
    <source>
        <dbReference type="EMBL" id="MBK1631009.1"/>
    </source>
</evidence>
<evidence type="ECO:0000256" key="3">
    <source>
        <dbReference type="ARBA" id="ARBA00022490"/>
    </source>
</evidence>
<evidence type="ECO:0000256" key="7">
    <source>
        <dbReference type="ARBA" id="ARBA00022917"/>
    </source>
</evidence>
<keyword evidence="6 10" id="KW-0067">ATP-binding</keyword>
<keyword evidence="7 10" id="KW-0648">Protein biosynthesis</keyword>
<keyword evidence="5 10" id="KW-0547">Nucleotide-binding</keyword>
<evidence type="ECO:0000256" key="1">
    <source>
        <dbReference type="ARBA" id="ARBA00008226"/>
    </source>
</evidence>
<dbReference type="EMBL" id="NRRV01000020">
    <property type="protein sequence ID" value="MBK1631009.1"/>
    <property type="molecule type" value="Genomic_DNA"/>
</dbReference>
<comment type="caution">
    <text evidence="12">The sequence shown here is derived from an EMBL/GenBank/DDBJ whole genome shotgun (WGS) entry which is preliminary data.</text>
</comment>
<dbReference type="Gene3D" id="3.30.930.10">
    <property type="entry name" value="Bira Bifunctional Protein, Domain 2"/>
    <property type="match status" value="1"/>
</dbReference>
<comment type="catalytic activity">
    <reaction evidence="9 10">
        <text>tRNA(His) + L-histidine + ATP = L-histidyl-tRNA(His) + AMP + diphosphate + H(+)</text>
        <dbReference type="Rhea" id="RHEA:17313"/>
        <dbReference type="Rhea" id="RHEA-COMP:9665"/>
        <dbReference type="Rhea" id="RHEA-COMP:9689"/>
        <dbReference type="ChEBI" id="CHEBI:15378"/>
        <dbReference type="ChEBI" id="CHEBI:30616"/>
        <dbReference type="ChEBI" id="CHEBI:33019"/>
        <dbReference type="ChEBI" id="CHEBI:57595"/>
        <dbReference type="ChEBI" id="CHEBI:78442"/>
        <dbReference type="ChEBI" id="CHEBI:78527"/>
        <dbReference type="ChEBI" id="CHEBI:456215"/>
        <dbReference type="EC" id="6.1.1.21"/>
    </reaction>
</comment>
<dbReference type="NCBIfam" id="TIGR00442">
    <property type="entry name" value="hisS"/>
    <property type="match status" value="1"/>
</dbReference>
<dbReference type="PANTHER" id="PTHR43707:SF1">
    <property type="entry name" value="HISTIDINE--TRNA LIGASE, MITOCHONDRIAL-RELATED"/>
    <property type="match status" value="1"/>
</dbReference>
<dbReference type="InterPro" id="IPR033656">
    <property type="entry name" value="HisRS_anticodon"/>
</dbReference>
<dbReference type="SUPFAM" id="SSF52954">
    <property type="entry name" value="Class II aaRS ABD-related"/>
    <property type="match status" value="1"/>
</dbReference>
<dbReference type="HAMAP" id="MF_00127">
    <property type="entry name" value="His_tRNA_synth"/>
    <property type="match status" value="1"/>
</dbReference>
<keyword evidence="3 10" id="KW-0963">Cytoplasm</keyword>
<dbReference type="SUPFAM" id="SSF55681">
    <property type="entry name" value="Class II aaRS and biotin synthetases"/>
    <property type="match status" value="1"/>
</dbReference>
<organism evidence="12 13">
    <name type="scientific">Thiohalocapsa halophila</name>
    <dbReference type="NCBI Taxonomy" id="69359"/>
    <lineage>
        <taxon>Bacteria</taxon>
        <taxon>Pseudomonadati</taxon>
        <taxon>Pseudomonadota</taxon>
        <taxon>Gammaproteobacteria</taxon>
        <taxon>Chromatiales</taxon>
        <taxon>Chromatiaceae</taxon>
        <taxon>Thiohalocapsa</taxon>
    </lineage>
</organism>
<evidence type="ECO:0000313" key="13">
    <source>
        <dbReference type="Proteomes" id="UP000748752"/>
    </source>
</evidence>
<comment type="similarity">
    <text evidence="1 10">Belongs to the class-II aminoacyl-tRNA synthetase family.</text>
</comment>
<evidence type="ECO:0000256" key="8">
    <source>
        <dbReference type="ARBA" id="ARBA00023146"/>
    </source>
</evidence>
<dbReference type="InterPro" id="IPR015807">
    <property type="entry name" value="His-tRNA-ligase"/>
</dbReference>
<dbReference type="PROSITE" id="PS50862">
    <property type="entry name" value="AA_TRNA_LIGASE_II"/>
    <property type="match status" value="1"/>
</dbReference>
<sequence length="421" mass="45877">MPERLQAIRGMHDVLPEQAPIWQHLEDHARAVIEGYGYREMRTPLLEPVELFKRSIGEVTDIVEKEMYAFEDRGGDRLALRPEGTASCVRAAIEHGLLDQPQRIWYRGPMFRRERPQRGRYRQFHQIGVEVFGLAGPDIDLEVIAMTGRLWRALGLADLRLEVNSLGDADERARYRGDLVAHLRAHEPALDDDSRRRLSTNPLRVLDSKNPDLAPVIAAAPSLLDYLGEASRAHFDALCAGLDAAGIGYSINPRLVRGLDYYNRTVFEWITDALGAQGTVCAGGRYDGLVAQLGGRDTPAVGFALGTERLLDLIDTSAIATGPDAYLVALGDAAAAAAPALAERLRDAVPGLKLLMHCGGGSFKSQFKKADRSGARLALILGDEEAAAGTVSCKPLRGGGEQRTLGFDEAVALLREARAAR</sequence>
<name>A0ABS1CGH2_9GAMM</name>
<evidence type="ECO:0000256" key="5">
    <source>
        <dbReference type="ARBA" id="ARBA00022741"/>
    </source>
</evidence>
<dbReference type="InterPro" id="IPR045864">
    <property type="entry name" value="aa-tRNA-synth_II/BPL/LPL"/>
</dbReference>
<evidence type="ECO:0000256" key="6">
    <source>
        <dbReference type="ARBA" id="ARBA00022840"/>
    </source>
</evidence>
<feature type="domain" description="Aminoacyl-transfer RNA synthetases class-II family profile" evidence="11">
    <location>
        <begin position="1"/>
        <end position="323"/>
    </location>
</feature>
<comment type="subcellular location">
    <subcellularLocation>
        <location evidence="10">Cytoplasm</location>
    </subcellularLocation>
</comment>
<dbReference type="CDD" id="cd00859">
    <property type="entry name" value="HisRS_anticodon"/>
    <property type="match status" value="1"/>
</dbReference>
<dbReference type="RefSeq" id="WP_200236526.1">
    <property type="nucleotide sequence ID" value="NZ_NRRV01000020.1"/>
</dbReference>
<dbReference type="PIRSF" id="PIRSF001549">
    <property type="entry name" value="His-tRNA_synth"/>
    <property type="match status" value="1"/>
</dbReference>
<keyword evidence="8 10" id="KW-0030">Aminoacyl-tRNA synthetase</keyword>
<dbReference type="InterPro" id="IPR036621">
    <property type="entry name" value="Anticodon-bd_dom_sf"/>
</dbReference>
<dbReference type="Pfam" id="PF13393">
    <property type="entry name" value="tRNA-synt_His"/>
    <property type="match status" value="1"/>
</dbReference>
<accession>A0ABS1CGH2</accession>
<dbReference type="InterPro" id="IPR041715">
    <property type="entry name" value="HisRS-like_core"/>
</dbReference>
<evidence type="ECO:0000256" key="4">
    <source>
        <dbReference type="ARBA" id="ARBA00022598"/>
    </source>
</evidence>
<dbReference type="EC" id="6.1.1.21" evidence="10"/>
<keyword evidence="13" id="KW-1185">Reference proteome</keyword>
<evidence type="ECO:0000256" key="2">
    <source>
        <dbReference type="ARBA" id="ARBA00011738"/>
    </source>
</evidence>
<dbReference type="InterPro" id="IPR004516">
    <property type="entry name" value="HisRS/HisZ"/>
</dbReference>